<dbReference type="AlphaFoldDB" id="A0A937KFX5"/>
<dbReference type="RefSeq" id="WP_202858143.1">
    <property type="nucleotide sequence ID" value="NZ_JAEUGD010000064.1"/>
</dbReference>
<protein>
    <submittedName>
        <fullName evidence="1">Uncharacterized protein</fullName>
    </submittedName>
</protein>
<proteinExistence type="predicted"/>
<evidence type="ECO:0000313" key="1">
    <source>
        <dbReference type="EMBL" id="MBL6448608.1"/>
    </source>
</evidence>
<sequence length="178" mass="20601">MKLIRLITVLSLMNCYSYAQKDSTLYSPEDMVFLSAPTKTYIGTHINFYSGYEIFEKARAMSTQMFPIGFDARFFRQKVLYDISASYTFINLEGGFTSYLLLSTAIGTWNNSTVISIGPTYMLPLFNYDHLIGLELTWETTFIPLSLNGMYNPNADYYYVFFGIKLPIFPIKIIREKY</sequence>
<organism evidence="1 2">
    <name type="scientific">Fulvivirga marina</name>
    <dbReference type="NCBI Taxonomy" id="2494733"/>
    <lineage>
        <taxon>Bacteria</taxon>
        <taxon>Pseudomonadati</taxon>
        <taxon>Bacteroidota</taxon>
        <taxon>Cytophagia</taxon>
        <taxon>Cytophagales</taxon>
        <taxon>Fulvivirgaceae</taxon>
        <taxon>Fulvivirga</taxon>
    </lineage>
</organism>
<dbReference type="EMBL" id="JAEUGD010000064">
    <property type="protein sequence ID" value="MBL6448608.1"/>
    <property type="molecule type" value="Genomic_DNA"/>
</dbReference>
<reference evidence="1" key="1">
    <citation type="submission" date="2021-01" db="EMBL/GenBank/DDBJ databases">
        <title>Fulvivirga kasyanovii gen. nov., sp nov., a novel member of the phylum Bacteroidetes isolated from seawater in a mussel farm.</title>
        <authorList>
            <person name="Zhao L.-H."/>
            <person name="Wang Z.-J."/>
        </authorList>
    </citation>
    <scope>NUCLEOTIDE SEQUENCE</scope>
    <source>
        <strain evidence="1">29W222</strain>
    </source>
</reference>
<evidence type="ECO:0000313" key="2">
    <source>
        <dbReference type="Proteomes" id="UP000614216"/>
    </source>
</evidence>
<accession>A0A937KFX5</accession>
<comment type="caution">
    <text evidence="1">The sequence shown here is derived from an EMBL/GenBank/DDBJ whole genome shotgun (WGS) entry which is preliminary data.</text>
</comment>
<gene>
    <name evidence="1" type="ORF">JMN32_20015</name>
</gene>
<dbReference type="Proteomes" id="UP000614216">
    <property type="component" value="Unassembled WGS sequence"/>
</dbReference>
<name>A0A937KFX5_9BACT</name>
<keyword evidence="2" id="KW-1185">Reference proteome</keyword>